<dbReference type="Gene3D" id="1.10.340.50">
    <property type="match status" value="1"/>
</dbReference>
<geneLocation type="plasmid" evidence="2">
    <name>p545</name>
</geneLocation>
<feature type="region of interest" description="Disordered" evidence="1">
    <location>
        <begin position="268"/>
        <end position="294"/>
    </location>
</feature>
<dbReference type="RefSeq" id="WP_010901941.1">
    <property type="nucleotide sequence ID" value="NC_002580.1"/>
</dbReference>
<dbReference type="EMBL" id="AF291751">
    <property type="protein sequence ID" value="AAG25294.1"/>
    <property type="molecule type" value="Genomic_DNA"/>
</dbReference>
<protein>
    <submittedName>
        <fullName evidence="2">Rep1</fullName>
    </submittedName>
</protein>
<proteinExistence type="predicted"/>
<organism evidence="2">
    <name type="scientific">Propionibacterium freudenreichii</name>
    <dbReference type="NCBI Taxonomy" id="1744"/>
    <lineage>
        <taxon>Bacteria</taxon>
        <taxon>Bacillati</taxon>
        <taxon>Actinomycetota</taxon>
        <taxon>Actinomycetes</taxon>
        <taxon>Propionibacteriales</taxon>
        <taxon>Propionibacteriaceae</taxon>
        <taxon>Propionibacterium</taxon>
    </lineage>
</organism>
<dbReference type="Pfam" id="PF03090">
    <property type="entry name" value="Replicase"/>
    <property type="match status" value="1"/>
</dbReference>
<name>Q9F6J9_9ACTN</name>
<dbReference type="InterPro" id="IPR004322">
    <property type="entry name" value="Plasmid_replicase_bac"/>
</dbReference>
<reference evidence="2" key="1">
    <citation type="submission" date="2000-07" db="EMBL/GenBank/DDBJ databases">
        <authorList>
            <person name="Jore J.P.M."/>
            <person name="van Luijk N."/>
        </authorList>
    </citation>
    <scope>NUCLEOTIDE SEQUENCE</scope>
    <source>
        <strain evidence="2">LMG16545</strain>
        <plasmid evidence="2">p545</plasmid>
    </source>
</reference>
<sequence length="303" mass="33613">MDSFETLFPESWLPRKPLASAEKSGAYRHVTRQRALELPYIEANPLVMQSLVITDRDASDADWAADLAGLPSPSYVSMNRVTTTGHIVYALKNPVCLTDAARRRPINLLARVEQGLCDVLGGDASYGHRITKNPLSTAHATLWGPADALYELRALAHTLDEIHALPEAGNPRRNVTRSTVGRNVTLFDTTRMWAYRAVRHSWGGPVAEWEHTVFEHIHLLNETIIADEFATGPLGLNELKHLSRSISRWVWRNFTPETFRARQKAISLRGASKGGKEGGHKGGIASGASRRAHTRQQFLEGLS</sequence>
<keyword evidence="2" id="KW-0614">Plasmid</keyword>
<dbReference type="AlphaFoldDB" id="Q9F6J9"/>
<evidence type="ECO:0000256" key="1">
    <source>
        <dbReference type="SAM" id="MobiDB-lite"/>
    </source>
</evidence>
<evidence type="ECO:0000313" key="2">
    <source>
        <dbReference type="EMBL" id="AAG25294.1"/>
    </source>
</evidence>
<dbReference type="SMR" id="Q9F6J9"/>
<reference evidence="2" key="2">
    <citation type="journal article" date="2001" name="Appl. Environ. Microbiol.">
        <title>Efficient transformation system for Propionibacterium freudenreichii based on a novel vector.</title>
        <authorList>
            <person name="Jore J.P.M."/>
            <person name="van Luijk N."/>
            <person name="Luiten R.G.M."/>
            <person name="van der Werf M.J."/>
            <person name="Pouwels P.H."/>
        </authorList>
    </citation>
    <scope>NUCLEOTIDE SEQUENCE</scope>
    <source>
        <strain evidence="2">LMG16545</strain>
        <plasmid evidence="2">p545</plasmid>
    </source>
</reference>
<accession>Q9F6J9</accession>